<dbReference type="Pfam" id="PF04973">
    <property type="entry name" value="NMN_transporter"/>
    <property type="match status" value="1"/>
</dbReference>
<dbReference type="EMBL" id="CAEZSP010000016">
    <property type="protein sequence ID" value="CAB4541134.1"/>
    <property type="molecule type" value="Genomic_DNA"/>
</dbReference>
<dbReference type="EMBL" id="CAEZVG010000012">
    <property type="protein sequence ID" value="CAB4620201.1"/>
    <property type="molecule type" value="Genomic_DNA"/>
</dbReference>
<dbReference type="NCBIfam" id="TIGR01528">
    <property type="entry name" value="NMN_trans_PnuC"/>
    <property type="match status" value="1"/>
</dbReference>
<reference evidence="8" key="1">
    <citation type="submission" date="2020-05" db="EMBL/GenBank/DDBJ databases">
        <authorList>
            <person name="Chiriac C."/>
            <person name="Salcher M."/>
            <person name="Ghai R."/>
            <person name="Kavagutti S V."/>
        </authorList>
    </citation>
    <scope>NUCLEOTIDE SEQUENCE</scope>
</reference>
<keyword evidence="5 7" id="KW-1133">Transmembrane helix</keyword>
<comment type="subcellular location">
    <subcellularLocation>
        <location evidence="1">Cell membrane</location>
        <topology evidence="1">Multi-pass membrane protein</topology>
    </subcellularLocation>
</comment>
<keyword evidence="2" id="KW-0813">Transport</keyword>
<dbReference type="PANTHER" id="PTHR36122">
    <property type="entry name" value="NICOTINAMIDE RIBOSIDE TRANSPORTER PNUC"/>
    <property type="match status" value="1"/>
</dbReference>
<gene>
    <name evidence="8" type="ORF">UFOPK1440_00471</name>
    <name evidence="9" type="ORF">UFOPK1946_00409</name>
</gene>
<keyword evidence="6 7" id="KW-0472">Membrane</keyword>
<dbReference type="PANTHER" id="PTHR36122:SF2">
    <property type="entry name" value="NICOTINAMIDE RIBOSIDE TRANSPORTER PNUC"/>
    <property type="match status" value="1"/>
</dbReference>
<feature type="transmembrane region" description="Helical" evidence="7">
    <location>
        <begin position="168"/>
        <end position="186"/>
    </location>
</feature>
<evidence type="ECO:0000256" key="6">
    <source>
        <dbReference type="ARBA" id="ARBA00023136"/>
    </source>
</evidence>
<protein>
    <submittedName>
        <fullName evidence="8">Unannotated protein</fullName>
    </submittedName>
</protein>
<sequence>MMTTFFTLWGYEVSYLEFVASIVSFIGVGLGITGKRITWPWWGASSALYGIFFLQYDLYASAALQLVFIAAAIGGWFGWSPAGAKPAPLSLRLRVATIATILILSILVAPILSDLGAAAAYPDTLLLLGSMAAQLLMVYEKFDTWPLWLAVDAGYVALYASQGLLFTTVLYIAFTVMAAIGWKAWYGSYRRSL</sequence>
<organism evidence="8">
    <name type="scientific">freshwater metagenome</name>
    <dbReference type="NCBI Taxonomy" id="449393"/>
    <lineage>
        <taxon>unclassified sequences</taxon>
        <taxon>metagenomes</taxon>
        <taxon>ecological metagenomes</taxon>
    </lineage>
</organism>
<evidence type="ECO:0000256" key="2">
    <source>
        <dbReference type="ARBA" id="ARBA00022448"/>
    </source>
</evidence>
<evidence type="ECO:0000256" key="3">
    <source>
        <dbReference type="ARBA" id="ARBA00022475"/>
    </source>
</evidence>
<name>A0A6J6BQY8_9ZZZZ</name>
<dbReference type="AlphaFoldDB" id="A0A6J6BQY8"/>
<feature type="transmembrane region" description="Helical" evidence="7">
    <location>
        <begin position="91"/>
        <end position="112"/>
    </location>
</feature>
<keyword evidence="3" id="KW-1003">Cell membrane</keyword>
<evidence type="ECO:0000256" key="4">
    <source>
        <dbReference type="ARBA" id="ARBA00022692"/>
    </source>
</evidence>
<dbReference type="GO" id="GO:0005886">
    <property type="term" value="C:plasma membrane"/>
    <property type="evidence" value="ECO:0007669"/>
    <property type="project" value="UniProtKB-SubCell"/>
</dbReference>
<evidence type="ECO:0000256" key="7">
    <source>
        <dbReference type="SAM" id="Phobius"/>
    </source>
</evidence>
<proteinExistence type="predicted"/>
<accession>A0A6J6BQY8</accession>
<evidence type="ECO:0000256" key="1">
    <source>
        <dbReference type="ARBA" id="ARBA00004651"/>
    </source>
</evidence>
<feature type="transmembrane region" description="Helical" evidence="7">
    <location>
        <begin position="39"/>
        <end position="56"/>
    </location>
</feature>
<evidence type="ECO:0000313" key="9">
    <source>
        <dbReference type="EMBL" id="CAB4620201.1"/>
    </source>
</evidence>
<dbReference type="InterPro" id="IPR006419">
    <property type="entry name" value="NMN_transpt_PnuC"/>
</dbReference>
<feature type="transmembrane region" description="Helical" evidence="7">
    <location>
        <begin position="15"/>
        <end position="32"/>
    </location>
</feature>
<keyword evidence="4 7" id="KW-0812">Transmembrane</keyword>
<feature type="transmembrane region" description="Helical" evidence="7">
    <location>
        <begin position="62"/>
        <end position="79"/>
    </location>
</feature>
<evidence type="ECO:0000313" key="8">
    <source>
        <dbReference type="EMBL" id="CAB4541134.1"/>
    </source>
</evidence>
<evidence type="ECO:0000256" key="5">
    <source>
        <dbReference type="ARBA" id="ARBA00022989"/>
    </source>
</evidence>
<dbReference type="GO" id="GO:0034257">
    <property type="term" value="F:nicotinamide riboside transmembrane transporter activity"/>
    <property type="evidence" value="ECO:0007669"/>
    <property type="project" value="InterPro"/>
</dbReference>